<organism evidence="1 2">
    <name type="scientific">Actinoplanes campanulatus</name>
    <dbReference type="NCBI Taxonomy" id="113559"/>
    <lineage>
        <taxon>Bacteria</taxon>
        <taxon>Bacillati</taxon>
        <taxon>Actinomycetota</taxon>
        <taxon>Actinomycetes</taxon>
        <taxon>Micromonosporales</taxon>
        <taxon>Micromonosporaceae</taxon>
        <taxon>Actinoplanes</taxon>
    </lineage>
</organism>
<dbReference type="EMBL" id="JACHXF010000002">
    <property type="protein sequence ID" value="MBB3094107.1"/>
    <property type="molecule type" value="Genomic_DNA"/>
</dbReference>
<dbReference type="Proteomes" id="UP000590749">
    <property type="component" value="Unassembled WGS sequence"/>
</dbReference>
<protein>
    <submittedName>
        <fullName evidence="1">Uncharacterized protein</fullName>
    </submittedName>
</protein>
<comment type="caution">
    <text evidence="1">The sequence shown here is derived from an EMBL/GenBank/DDBJ whole genome shotgun (WGS) entry which is preliminary data.</text>
</comment>
<evidence type="ECO:0000313" key="1">
    <source>
        <dbReference type="EMBL" id="MBB3094107.1"/>
    </source>
</evidence>
<dbReference type="AlphaFoldDB" id="A0A7W5FDA3"/>
<name>A0A7W5FDA3_9ACTN</name>
<proteinExistence type="predicted"/>
<sequence length="33" mass="3714">MRVRCAARPCGRSECARGVKRVDRSVTRPAGRR</sequence>
<accession>A0A7W5FDA3</accession>
<reference evidence="1 2" key="1">
    <citation type="submission" date="2020-08" db="EMBL/GenBank/DDBJ databases">
        <title>Genomic Encyclopedia of Type Strains, Phase III (KMG-III): the genomes of soil and plant-associated and newly described type strains.</title>
        <authorList>
            <person name="Whitman W."/>
        </authorList>
    </citation>
    <scope>NUCLEOTIDE SEQUENCE [LARGE SCALE GENOMIC DNA]</scope>
    <source>
        <strain evidence="1 2">CECT 3287</strain>
    </source>
</reference>
<gene>
    <name evidence="1" type="ORF">FHR83_001756</name>
</gene>
<evidence type="ECO:0000313" key="2">
    <source>
        <dbReference type="Proteomes" id="UP000590749"/>
    </source>
</evidence>
<keyword evidence="2" id="KW-1185">Reference proteome</keyword>